<protein>
    <submittedName>
        <fullName evidence="1">Uncharacterized protein</fullName>
    </submittedName>
</protein>
<accession>A0A854DMK9</accession>
<name>A0A854DMK9_XANOO</name>
<dbReference type="AlphaFoldDB" id="A0A854DMK9"/>
<proteinExistence type="predicted"/>
<evidence type="ECO:0000313" key="1">
    <source>
        <dbReference type="EMBL" id="OLG93120.1"/>
    </source>
</evidence>
<gene>
    <name evidence="1" type="ORF">BXO512_05910</name>
</gene>
<organism evidence="1">
    <name type="scientific">Xanthomonas oryzae pv. oryzae</name>
    <dbReference type="NCBI Taxonomy" id="64187"/>
    <lineage>
        <taxon>Bacteria</taxon>
        <taxon>Pseudomonadati</taxon>
        <taxon>Pseudomonadota</taxon>
        <taxon>Gammaproteobacteria</taxon>
        <taxon>Lysobacterales</taxon>
        <taxon>Lysobacteraceae</taxon>
        <taxon>Xanthomonas</taxon>
    </lineage>
</organism>
<comment type="caution">
    <text evidence="1">The sequence shown here is derived from an EMBL/GenBank/DDBJ whole genome shotgun (WGS) entry which is preliminary data.</text>
</comment>
<dbReference type="EMBL" id="JXEA01000063">
    <property type="protein sequence ID" value="OLG93120.1"/>
    <property type="molecule type" value="Genomic_DNA"/>
</dbReference>
<reference evidence="1" key="1">
    <citation type="submission" date="2015-01" db="EMBL/GenBank/DDBJ databases">
        <title>Population genomics of rice bacterial leaf blight strains from India.</title>
        <authorList>
            <person name="Midha S."/>
            <person name="Anil M.G."/>
            <person name="Mishra D."/>
            <person name="Brahma K."/>
            <person name="Laha G.S."/>
            <person name="Sundaram R.M."/>
            <person name="Sonti R.V."/>
            <person name="Patil P.B."/>
        </authorList>
    </citation>
    <scope>NUCLEOTIDE SEQUENCE</scope>
    <source>
        <strain evidence="1">BXO512</strain>
    </source>
</reference>
<sequence>MRLINYYGVLAEGYNLWEDFTSTEKGDEVIRKGIVVPLLGINDGIYEVCVRMADESSIWDVLPLKENLGFPLEVSDRLVIADLAVFLHWSEGEGWLDLDLSPGFYSVDIAGGFNSDSQHQRL</sequence>